<accession>X0V720</accession>
<evidence type="ECO:0000256" key="1">
    <source>
        <dbReference type="SAM" id="MobiDB-lite"/>
    </source>
</evidence>
<gene>
    <name evidence="2" type="ORF">S01H1_28325</name>
</gene>
<dbReference type="AlphaFoldDB" id="X0V720"/>
<comment type="caution">
    <text evidence="2">The sequence shown here is derived from an EMBL/GenBank/DDBJ whole genome shotgun (WGS) entry which is preliminary data.</text>
</comment>
<reference evidence="2" key="1">
    <citation type="journal article" date="2014" name="Front. Microbiol.">
        <title>High frequency of phylogenetically diverse reductive dehalogenase-homologous genes in deep subseafloor sedimentary metagenomes.</title>
        <authorList>
            <person name="Kawai M."/>
            <person name="Futagami T."/>
            <person name="Toyoda A."/>
            <person name="Takaki Y."/>
            <person name="Nishi S."/>
            <person name="Hori S."/>
            <person name="Arai W."/>
            <person name="Tsubouchi T."/>
            <person name="Morono Y."/>
            <person name="Uchiyama I."/>
            <person name="Ito T."/>
            <person name="Fujiyama A."/>
            <person name="Inagaki F."/>
            <person name="Takami H."/>
        </authorList>
    </citation>
    <scope>NUCLEOTIDE SEQUENCE</scope>
    <source>
        <strain evidence="2">Expedition CK06-06</strain>
    </source>
</reference>
<sequence length="69" mass="8159">MTSKFYVRFGHLDTRSKRHGRKYTPSSEREGFDESKIIQVKPNKAHNWKDRGDMAKVFDSKSGNRSRDR</sequence>
<feature type="region of interest" description="Disordered" evidence="1">
    <location>
        <begin position="49"/>
        <end position="69"/>
    </location>
</feature>
<protein>
    <submittedName>
        <fullName evidence="2">Uncharacterized protein</fullName>
    </submittedName>
</protein>
<name>X0V720_9ZZZZ</name>
<proteinExistence type="predicted"/>
<evidence type="ECO:0000313" key="2">
    <source>
        <dbReference type="EMBL" id="GAF96440.1"/>
    </source>
</evidence>
<feature type="compositionally biased region" description="Basic and acidic residues" evidence="1">
    <location>
        <begin position="49"/>
        <end position="59"/>
    </location>
</feature>
<dbReference type="EMBL" id="BARS01017307">
    <property type="protein sequence ID" value="GAF96440.1"/>
    <property type="molecule type" value="Genomic_DNA"/>
</dbReference>
<organism evidence="2">
    <name type="scientific">marine sediment metagenome</name>
    <dbReference type="NCBI Taxonomy" id="412755"/>
    <lineage>
        <taxon>unclassified sequences</taxon>
        <taxon>metagenomes</taxon>
        <taxon>ecological metagenomes</taxon>
    </lineage>
</organism>